<comment type="subcellular location">
    <subcellularLocation>
        <location evidence="11">Cytoplasm</location>
    </subcellularLocation>
</comment>
<dbReference type="PANTHER" id="PTHR11806">
    <property type="entry name" value="GLUCOSE INHIBITED DIVISION PROTEIN A"/>
    <property type="match status" value="1"/>
</dbReference>
<evidence type="ECO:0000256" key="10">
    <source>
        <dbReference type="ARBA" id="ARBA00023027"/>
    </source>
</evidence>
<organism evidence="13 14">
    <name type="scientific">Nitrobacter vulgaris</name>
    <dbReference type="NCBI Taxonomy" id="29421"/>
    <lineage>
        <taxon>Bacteria</taxon>
        <taxon>Pseudomonadati</taxon>
        <taxon>Pseudomonadota</taxon>
        <taxon>Alphaproteobacteria</taxon>
        <taxon>Hyphomicrobiales</taxon>
        <taxon>Nitrobacteraceae</taxon>
        <taxon>Nitrobacter</taxon>
    </lineage>
</organism>
<dbReference type="HAMAP" id="MF_01037">
    <property type="entry name" value="TrmFO"/>
    <property type="match status" value="1"/>
</dbReference>
<dbReference type="GO" id="GO:0050660">
    <property type="term" value="F:flavin adenine dinucleotide binding"/>
    <property type="evidence" value="ECO:0007669"/>
    <property type="project" value="UniProtKB-UniRule"/>
</dbReference>
<reference evidence="13 14" key="1">
    <citation type="submission" date="2017-02" db="EMBL/GenBank/DDBJ databases">
        <title>Genome sequence of the nitrite-oxidizing bacterium Nitrobacter vulgaris strain Ab1.</title>
        <authorList>
            <person name="Mellbye B.L."/>
            <person name="Davis E.W."/>
            <person name="Spieck E."/>
            <person name="Chang J.H."/>
            <person name="Bottomley P.J."/>
            <person name="Sayavedra-Soto L.A."/>
        </authorList>
    </citation>
    <scope>NUCLEOTIDE SEQUENCE [LARGE SCALE GENOMIC DNA]</scope>
    <source>
        <strain evidence="13 14">Ab1</strain>
    </source>
</reference>
<keyword evidence="6 11" id="KW-0808">Transferase</keyword>
<dbReference type="InterPro" id="IPR004417">
    <property type="entry name" value="TrmFO"/>
</dbReference>
<feature type="domain" description="MnmG N-terminal" evidence="12">
    <location>
        <begin position="11"/>
        <end position="381"/>
    </location>
</feature>
<keyword evidence="14" id="KW-1185">Reference proteome</keyword>
<keyword evidence="5 11" id="KW-0285">Flavoprotein</keyword>
<evidence type="ECO:0000256" key="8">
    <source>
        <dbReference type="ARBA" id="ARBA00022827"/>
    </source>
</evidence>
<comment type="function">
    <text evidence="2">NAD-binding protein involved in the addition of a carboxymethylaminomethyl (cmnm) group at the wobble position (U34) of certain tRNAs, forming tRNA-cmnm(5)s(2)U34.</text>
</comment>
<evidence type="ECO:0000256" key="2">
    <source>
        <dbReference type="ARBA" id="ARBA00003717"/>
    </source>
</evidence>
<evidence type="ECO:0000256" key="1">
    <source>
        <dbReference type="ARBA" id="ARBA00001974"/>
    </source>
</evidence>
<comment type="catalytic activity">
    <reaction evidence="11">
        <text>uridine(54) in tRNA + (6R)-5,10-methylene-5,6,7,8-tetrahydrofolate + NADH + H(+) = 5-methyluridine(54) in tRNA + (6S)-5,6,7,8-tetrahydrofolate + NAD(+)</text>
        <dbReference type="Rhea" id="RHEA:16873"/>
        <dbReference type="Rhea" id="RHEA-COMP:10167"/>
        <dbReference type="Rhea" id="RHEA-COMP:10193"/>
        <dbReference type="ChEBI" id="CHEBI:15378"/>
        <dbReference type="ChEBI" id="CHEBI:15636"/>
        <dbReference type="ChEBI" id="CHEBI:57453"/>
        <dbReference type="ChEBI" id="CHEBI:57540"/>
        <dbReference type="ChEBI" id="CHEBI:57945"/>
        <dbReference type="ChEBI" id="CHEBI:65315"/>
        <dbReference type="ChEBI" id="CHEBI:74447"/>
        <dbReference type="EC" id="2.1.1.74"/>
    </reaction>
</comment>
<dbReference type="InterPro" id="IPR002218">
    <property type="entry name" value="MnmG-rel"/>
</dbReference>
<dbReference type="InterPro" id="IPR040131">
    <property type="entry name" value="MnmG_N"/>
</dbReference>
<dbReference type="GO" id="GO:0002098">
    <property type="term" value="P:tRNA wobble uridine modification"/>
    <property type="evidence" value="ECO:0007669"/>
    <property type="project" value="TreeGrafter"/>
</dbReference>
<keyword evidence="4 11" id="KW-0489">Methyltransferase</keyword>
<dbReference type="NCBIfam" id="TIGR00137">
    <property type="entry name" value="gid_trmFO"/>
    <property type="match status" value="1"/>
</dbReference>
<dbReference type="InterPro" id="IPR036188">
    <property type="entry name" value="FAD/NAD-bd_sf"/>
</dbReference>
<dbReference type="SUPFAM" id="SSF51905">
    <property type="entry name" value="FAD/NAD(P)-binding domain"/>
    <property type="match status" value="1"/>
</dbReference>
<protein>
    <recommendedName>
        <fullName evidence="11">Methylenetetrahydrofolate--tRNA-(uracil-5-)-methyltransferase TrmFO</fullName>
        <ecNumber evidence="11">2.1.1.74</ecNumber>
    </recommendedName>
    <alternativeName>
        <fullName evidence="11">Folate-dependent tRNA (uracil-5-)-methyltransferase</fullName>
    </alternativeName>
    <alternativeName>
        <fullName evidence="11">Folate-dependent tRNA(M-5-U54)-methyltransferase</fullName>
    </alternativeName>
</protein>
<dbReference type="Proteomes" id="UP000189940">
    <property type="component" value="Unassembled WGS sequence"/>
</dbReference>
<dbReference type="AlphaFoldDB" id="A0A1V4HXZ5"/>
<dbReference type="Gene3D" id="3.50.50.60">
    <property type="entry name" value="FAD/NAD(P)-binding domain"/>
    <property type="match status" value="2"/>
</dbReference>
<evidence type="ECO:0000313" key="13">
    <source>
        <dbReference type="EMBL" id="OPH82861.1"/>
    </source>
</evidence>
<dbReference type="Pfam" id="PF01134">
    <property type="entry name" value="GIDA"/>
    <property type="match status" value="1"/>
</dbReference>
<dbReference type="PROSITE" id="PS01281">
    <property type="entry name" value="GIDA_2"/>
    <property type="match status" value="1"/>
</dbReference>
<gene>
    <name evidence="11" type="primary">trmFO</name>
    <name evidence="13" type="ORF">B2M20_10030</name>
</gene>
<evidence type="ECO:0000256" key="3">
    <source>
        <dbReference type="ARBA" id="ARBA00022490"/>
    </source>
</evidence>
<evidence type="ECO:0000313" key="14">
    <source>
        <dbReference type="Proteomes" id="UP000189940"/>
    </source>
</evidence>
<evidence type="ECO:0000256" key="6">
    <source>
        <dbReference type="ARBA" id="ARBA00022679"/>
    </source>
</evidence>
<evidence type="ECO:0000256" key="4">
    <source>
        <dbReference type="ARBA" id="ARBA00022603"/>
    </source>
</evidence>
<evidence type="ECO:0000256" key="9">
    <source>
        <dbReference type="ARBA" id="ARBA00022857"/>
    </source>
</evidence>
<proteinExistence type="inferred from homology"/>
<keyword evidence="7 11" id="KW-0819">tRNA processing</keyword>
<dbReference type="EC" id="2.1.1.74" evidence="11"/>
<feature type="binding site" evidence="11">
    <location>
        <begin position="15"/>
        <end position="20"/>
    </location>
    <ligand>
        <name>FAD</name>
        <dbReference type="ChEBI" id="CHEBI:57692"/>
    </ligand>
</feature>
<keyword evidence="10 11" id="KW-0520">NAD</keyword>
<dbReference type="GO" id="GO:0030488">
    <property type="term" value="P:tRNA methylation"/>
    <property type="evidence" value="ECO:0007669"/>
    <property type="project" value="TreeGrafter"/>
</dbReference>
<evidence type="ECO:0000256" key="11">
    <source>
        <dbReference type="HAMAP-Rule" id="MF_01037"/>
    </source>
</evidence>
<dbReference type="GO" id="GO:0047151">
    <property type="term" value="F:tRNA (uracil(54)-C5)-methyltransferase activity, 5,10-methylenetetrahydrofolate-dependent"/>
    <property type="evidence" value="ECO:0007669"/>
    <property type="project" value="UniProtKB-UniRule"/>
</dbReference>
<dbReference type="GO" id="GO:0005829">
    <property type="term" value="C:cytosol"/>
    <property type="evidence" value="ECO:0007669"/>
    <property type="project" value="TreeGrafter"/>
</dbReference>
<accession>A0A1V4HXZ5</accession>
<comment type="catalytic activity">
    <reaction evidence="11">
        <text>uridine(54) in tRNA + (6R)-5,10-methylene-5,6,7,8-tetrahydrofolate + NADPH + H(+) = 5-methyluridine(54) in tRNA + (6S)-5,6,7,8-tetrahydrofolate + NADP(+)</text>
        <dbReference type="Rhea" id="RHEA:62372"/>
        <dbReference type="Rhea" id="RHEA-COMP:10167"/>
        <dbReference type="Rhea" id="RHEA-COMP:10193"/>
        <dbReference type="ChEBI" id="CHEBI:15378"/>
        <dbReference type="ChEBI" id="CHEBI:15636"/>
        <dbReference type="ChEBI" id="CHEBI:57453"/>
        <dbReference type="ChEBI" id="CHEBI:57783"/>
        <dbReference type="ChEBI" id="CHEBI:58349"/>
        <dbReference type="ChEBI" id="CHEBI:65315"/>
        <dbReference type="ChEBI" id="CHEBI:74447"/>
        <dbReference type="EC" id="2.1.1.74"/>
    </reaction>
</comment>
<evidence type="ECO:0000259" key="12">
    <source>
        <dbReference type="Pfam" id="PF01134"/>
    </source>
</evidence>
<keyword evidence="9 11" id="KW-0521">NADP</keyword>
<keyword evidence="8 11" id="KW-0274">FAD</keyword>
<comment type="similarity">
    <text evidence="11">Belongs to the MnmG family. TrmFO subfamily.</text>
</comment>
<keyword evidence="3 11" id="KW-0963">Cytoplasm</keyword>
<dbReference type="InterPro" id="IPR020595">
    <property type="entry name" value="MnmG-rel_CS"/>
</dbReference>
<dbReference type="RefSeq" id="WP_079446892.1">
    <property type="nucleotide sequence ID" value="NZ_MWPQ01000040.1"/>
</dbReference>
<comment type="function">
    <text evidence="11">Catalyzes the folate-dependent formation of 5-methyl-uridine at position 54 (M-5-U54) in all tRNAs.</text>
</comment>
<sequence length="477" mass="51323">MTQFESSRATVHIVGAGLAGSEAAWQVASQGVQVMLHEMRPHRMTAAHRTDGLAELVCSNSFRSDDASNNAVGLLHAEMRQLGSLIMRCADANQVPAGGALAVDRDGFSAAVTEALDAHPLIEIDRAEIDSLPPADWSNVIVATGPLTSAPLAAAIRALTDESALAFFDAIAPIVHRDSIDMSKAWFQSRYDKAGPGGSGADYINCPLTEAQYHAFVDALLEGEKVDFKDWETDTPYFDGCLPIEIMAERGRETLRYGPMKPVGLTNPHDPTTKPYAVVQLRQDNRLGTLYNIVGFQTKLKHGAQTRIFRTISGLEGAEFARLGGLHRNTFLNSPKLLDTQLRLRAEPRLRFAGQMTGCEGYVESAAIGLIAGLYAAADARTHTFEAPPQTTALGALLGHITGGHIETIDAGPRSFQPMNINFGLFPPLASPPNKKPDGTRLRGNEKAIAKKQAICARALSDLDRWIANALRPAAAA</sequence>
<evidence type="ECO:0000256" key="7">
    <source>
        <dbReference type="ARBA" id="ARBA00022694"/>
    </source>
</evidence>
<dbReference type="OrthoDB" id="9803114at2"/>
<name>A0A1V4HXZ5_NITVU</name>
<dbReference type="EMBL" id="MWPQ01000040">
    <property type="protein sequence ID" value="OPH82861.1"/>
    <property type="molecule type" value="Genomic_DNA"/>
</dbReference>
<comment type="cofactor">
    <cofactor evidence="1 11">
        <name>FAD</name>
        <dbReference type="ChEBI" id="CHEBI:57692"/>
    </cofactor>
</comment>
<comment type="caution">
    <text evidence="13">The sequence shown here is derived from an EMBL/GenBank/DDBJ whole genome shotgun (WGS) entry which is preliminary data.</text>
</comment>
<dbReference type="NCBIfam" id="NF003739">
    <property type="entry name" value="PRK05335.1"/>
    <property type="match status" value="1"/>
</dbReference>
<dbReference type="STRING" id="29421.B2M20_10030"/>
<dbReference type="PANTHER" id="PTHR11806:SF2">
    <property type="entry name" value="METHYLENETETRAHYDROFOLATE--TRNA-(URACIL-5-)-METHYLTRANSFERASE TRMFO"/>
    <property type="match status" value="1"/>
</dbReference>
<evidence type="ECO:0000256" key="5">
    <source>
        <dbReference type="ARBA" id="ARBA00022630"/>
    </source>
</evidence>